<keyword evidence="7" id="KW-1185">Reference proteome</keyword>
<evidence type="ECO:0000259" key="5">
    <source>
        <dbReference type="PROSITE" id="PS50011"/>
    </source>
</evidence>
<dbReference type="EnsemblMetazoa" id="XM_021052770.1">
    <property type="protein sequence ID" value="XP_020908429.1"/>
    <property type="gene ID" value="LOC110246428"/>
</dbReference>
<dbReference type="PANTHER" id="PTHR43289:SF6">
    <property type="entry name" value="SERINE_THREONINE-PROTEIN KINASE NEKL-3"/>
    <property type="match status" value="1"/>
</dbReference>
<dbReference type="PROSITE" id="PS00108">
    <property type="entry name" value="PROTEIN_KINASE_ST"/>
    <property type="match status" value="1"/>
</dbReference>
<dbReference type="KEGG" id="epa:110246428"/>
<evidence type="ECO:0000256" key="3">
    <source>
        <dbReference type="ARBA" id="ARBA00022777"/>
    </source>
</evidence>
<dbReference type="RefSeq" id="XP_020908429.1">
    <property type="nucleotide sequence ID" value="XM_021052770.1"/>
</dbReference>
<keyword evidence="1" id="KW-0808">Transferase</keyword>
<evidence type="ECO:0000313" key="7">
    <source>
        <dbReference type="Proteomes" id="UP000887567"/>
    </source>
</evidence>
<dbReference type="PROSITE" id="PS50011">
    <property type="entry name" value="PROTEIN_KINASE_DOM"/>
    <property type="match status" value="1"/>
</dbReference>
<protein>
    <recommendedName>
        <fullName evidence="5">Protein kinase domain-containing protein</fullName>
    </recommendedName>
</protein>
<evidence type="ECO:0000256" key="4">
    <source>
        <dbReference type="ARBA" id="ARBA00022840"/>
    </source>
</evidence>
<feature type="domain" description="Protein kinase" evidence="5">
    <location>
        <begin position="1"/>
        <end position="153"/>
    </location>
</feature>
<dbReference type="InterPro" id="IPR011009">
    <property type="entry name" value="Kinase-like_dom_sf"/>
</dbReference>
<evidence type="ECO:0000256" key="1">
    <source>
        <dbReference type="ARBA" id="ARBA00022679"/>
    </source>
</evidence>
<evidence type="ECO:0000256" key="2">
    <source>
        <dbReference type="ARBA" id="ARBA00022741"/>
    </source>
</evidence>
<dbReference type="Proteomes" id="UP000887567">
    <property type="component" value="Unplaced"/>
</dbReference>
<dbReference type="GO" id="GO:0005524">
    <property type="term" value="F:ATP binding"/>
    <property type="evidence" value="ECO:0007669"/>
    <property type="project" value="UniProtKB-KW"/>
</dbReference>
<dbReference type="AlphaFoldDB" id="A0A913XS92"/>
<dbReference type="PANTHER" id="PTHR43289">
    <property type="entry name" value="MITOGEN-ACTIVATED PROTEIN KINASE KINASE KINASE 20-RELATED"/>
    <property type="match status" value="1"/>
</dbReference>
<keyword evidence="2" id="KW-0547">Nucleotide-binding</keyword>
<dbReference type="Pfam" id="PF00069">
    <property type="entry name" value="Pkinase"/>
    <property type="match status" value="1"/>
</dbReference>
<dbReference type="InterPro" id="IPR000719">
    <property type="entry name" value="Prot_kinase_dom"/>
</dbReference>
<reference evidence="6" key="1">
    <citation type="submission" date="2022-11" db="UniProtKB">
        <authorList>
            <consortium name="EnsemblMetazoa"/>
        </authorList>
    </citation>
    <scope>IDENTIFICATION</scope>
</reference>
<dbReference type="InterPro" id="IPR008271">
    <property type="entry name" value="Ser/Thr_kinase_AS"/>
</dbReference>
<sequence>MAAALSAAHQAGVVHRDFKPENVLLAARPPLAASNPELSVLPLAKLADFGTALRFSDLSQLSERRAIAGTLAYMAPEQLSGEDTGPTADFFALGMVLHEARYGQLPSDSFRYEPPGDALDGIILRCLKHDPKQRFTTADALLAAVRGLSSREA</sequence>
<name>A0A913XS92_EXADI</name>
<organism evidence="6 7">
    <name type="scientific">Exaiptasia diaphana</name>
    <name type="common">Tropical sea anemone</name>
    <name type="synonym">Aiptasia pulchella</name>
    <dbReference type="NCBI Taxonomy" id="2652724"/>
    <lineage>
        <taxon>Eukaryota</taxon>
        <taxon>Metazoa</taxon>
        <taxon>Cnidaria</taxon>
        <taxon>Anthozoa</taxon>
        <taxon>Hexacorallia</taxon>
        <taxon>Actiniaria</taxon>
        <taxon>Aiptasiidae</taxon>
        <taxon>Exaiptasia</taxon>
    </lineage>
</organism>
<dbReference type="SMART" id="SM00220">
    <property type="entry name" value="S_TKc"/>
    <property type="match status" value="1"/>
</dbReference>
<dbReference type="Gene3D" id="1.10.510.10">
    <property type="entry name" value="Transferase(Phosphotransferase) domain 1"/>
    <property type="match status" value="1"/>
</dbReference>
<accession>A0A913XS92</accession>
<evidence type="ECO:0000313" key="6">
    <source>
        <dbReference type="EnsemblMetazoa" id="XP_020908429.1"/>
    </source>
</evidence>
<dbReference type="SUPFAM" id="SSF56112">
    <property type="entry name" value="Protein kinase-like (PK-like)"/>
    <property type="match status" value="1"/>
</dbReference>
<dbReference type="OrthoDB" id="336747at2759"/>
<keyword evidence="3" id="KW-0418">Kinase</keyword>
<dbReference type="GeneID" id="110246428"/>
<dbReference type="GO" id="GO:0004674">
    <property type="term" value="F:protein serine/threonine kinase activity"/>
    <property type="evidence" value="ECO:0007669"/>
    <property type="project" value="TreeGrafter"/>
</dbReference>
<proteinExistence type="predicted"/>
<keyword evidence="4" id="KW-0067">ATP-binding</keyword>